<reference evidence="1" key="1">
    <citation type="journal article" date="2014" name="Front. Microbiol.">
        <title>High frequency of phylogenetically diverse reductive dehalogenase-homologous genes in deep subseafloor sedimentary metagenomes.</title>
        <authorList>
            <person name="Kawai M."/>
            <person name="Futagami T."/>
            <person name="Toyoda A."/>
            <person name="Takaki Y."/>
            <person name="Nishi S."/>
            <person name="Hori S."/>
            <person name="Arai W."/>
            <person name="Tsubouchi T."/>
            <person name="Morono Y."/>
            <person name="Uchiyama I."/>
            <person name="Ito T."/>
            <person name="Fujiyama A."/>
            <person name="Inagaki F."/>
            <person name="Takami H."/>
        </authorList>
    </citation>
    <scope>NUCLEOTIDE SEQUENCE</scope>
    <source>
        <strain evidence="1">Expedition CK06-06</strain>
    </source>
</reference>
<comment type="caution">
    <text evidence="1">The sequence shown here is derived from an EMBL/GenBank/DDBJ whole genome shotgun (WGS) entry which is preliminary data.</text>
</comment>
<evidence type="ECO:0000313" key="1">
    <source>
        <dbReference type="EMBL" id="GAI94776.1"/>
    </source>
</evidence>
<organism evidence="1">
    <name type="scientific">marine sediment metagenome</name>
    <dbReference type="NCBI Taxonomy" id="412755"/>
    <lineage>
        <taxon>unclassified sequences</taxon>
        <taxon>metagenomes</taxon>
        <taxon>ecological metagenomes</taxon>
    </lineage>
</organism>
<dbReference type="AlphaFoldDB" id="X1TTR7"/>
<name>X1TTR7_9ZZZZ</name>
<dbReference type="EMBL" id="BARW01023358">
    <property type="protein sequence ID" value="GAI94776.1"/>
    <property type="molecule type" value="Genomic_DNA"/>
</dbReference>
<feature type="non-terminal residue" evidence="1">
    <location>
        <position position="51"/>
    </location>
</feature>
<protein>
    <submittedName>
        <fullName evidence="1">Uncharacterized protein</fullName>
    </submittedName>
</protein>
<sequence length="51" mass="6277">MANNIGSYKFETKLFFPEEIFYKIIEVRLSKVNEILEEEYNNRVKKKYPWS</sequence>
<gene>
    <name evidence="1" type="ORF">S12H4_38762</name>
</gene>
<accession>X1TTR7</accession>
<proteinExistence type="predicted"/>